<dbReference type="PANTHER" id="PTHR24171:SF8">
    <property type="entry name" value="BRCA1-ASSOCIATED RING DOMAIN PROTEIN 1"/>
    <property type="match status" value="1"/>
</dbReference>
<keyword evidence="2 3" id="KW-0040">ANK repeat</keyword>
<proteinExistence type="predicted"/>
<dbReference type="KEGG" id="eha:Ethha_2486"/>
<evidence type="ECO:0000313" key="4">
    <source>
        <dbReference type="EMBL" id="ADU27979.1"/>
    </source>
</evidence>
<dbReference type="PROSITE" id="PS50297">
    <property type="entry name" value="ANK_REP_REGION"/>
    <property type="match status" value="2"/>
</dbReference>
<dbReference type="PANTHER" id="PTHR24171">
    <property type="entry name" value="ANKYRIN REPEAT DOMAIN-CONTAINING PROTEIN 39-RELATED"/>
    <property type="match status" value="1"/>
</dbReference>
<evidence type="ECO:0000313" key="5">
    <source>
        <dbReference type="Proteomes" id="UP000001551"/>
    </source>
</evidence>
<dbReference type="GO" id="GO:0085020">
    <property type="term" value="P:protein K6-linked ubiquitination"/>
    <property type="evidence" value="ECO:0007669"/>
    <property type="project" value="TreeGrafter"/>
</dbReference>
<dbReference type="eggNOG" id="COG0666">
    <property type="taxonomic scope" value="Bacteria"/>
</dbReference>
<name>E6U5W2_ETHHY</name>
<reference evidence="4 5" key="1">
    <citation type="submission" date="2010-12" db="EMBL/GenBank/DDBJ databases">
        <title>Complete sequence of Ethanoligenens harbinense YUAN-3.</title>
        <authorList>
            <person name="Lucas S."/>
            <person name="Copeland A."/>
            <person name="Lapidus A."/>
            <person name="Cheng J.-F."/>
            <person name="Bruce D."/>
            <person name="Goodwin L."/>
            <person name="Pitluck S."/>
            <person name="Chertkov O."/>
            <person name="Misra M."/>
            <person name="Detter J.C."/>
            <person name="Han C."/>
            <person name="Tapia R."/>
            <person name="Land M."/>
            <person name="Hauser L."/>
            <person name="Jeffries C."/>
            <person name="Kyrpides N."/>
            <person name="Ivanova N."/>
            <person name="Mikhailova N."/>
            <person name="Wang A."/>
            <person name="Mouttaki H."/>
            <person name="He Z."/>
            <person name="Zhou J."/>
            <person name="Hemme C.L."/>
            <person name="Woyke T."/>
        </authorList>
    </citation>
    <scope>NUCLEOTIDE SEQUENCE [LARGE SCALE GENOMIC DNA]</scope>
    <source>
        <strain evidence="5">DSM 18485 / JCM 12961 / CGMCC 1.5033 / YUAN-3</strain>
    </source>
</reference>
<keyword evidence="5" id="KW-1185">Reference proteome</keyword>
<keyword evidence="1" id="KW-0677">Repeat</keyword>
<gene>
    <name evidence="4" type="ordered locus">Ethha_2486</name>
</gene>
<evidence type="ECO:0000256" key="1">
    <source>
        <dbReference type="ARBA" id="ARBA00022737"/>
    </source>
</evidence>
<sequence>MKDGSIFMPEAASAKKLSTVLLCLPVQPPIERQMALSAESLREAVGGPYMEIEYKAGVSCICKPPNYDGGDVFNRVVSGELTAGPIIFVHANADGSYSSLSKEDLDHLKLKFAAPLIDVGREMDRSHALLDAVQANEGEKVSQMLAGHKDDANKLIDGATPLHYAVEHGADKSAAVLLKRGAYVDAINEERKTPLFRAVERGDAKMTRQLLKAGADPELSDGKRFIQDIVASKAIKSMLDEYTTIKQLKTGRLPSGPRRKM</sequence>
<dbReference type="InterPro" id="IPR002110">
    <property type="entry name" value="Ankyrin_rpt"/>
</dbReference>
<dbReference type="SUPFAM" id="SSF48403">
    <property type="entry name" value="Ankyrin repeat"/>
    <property type="match status" value="1"/>
</dbReference>
<dbReference type="Gene3D" id="1.25.40.20">
    <property type="entry name" value="Ankyrin repeat-containing domain"/>
    <property type="match status" value="1"/>
</dbReference>
<dbReference type="InterPro" id="IPR036770">
    <property type="entry name" value="Ankyrin_rpt-contain_sf"/>
</dbReference>
<dbReference type="EMBL" id="CP002400">
    <property type="protein sequence ID" value="ADU27979.1"/>
    <property type="molecule type" value="Genomic_DNA"/>
</dbReference>
<accession>E6U5W2</accession>
<dbReference type="PROSITE" id="PS50088">
    <property type="entry name" value="ANK_REPEAT"/>
    <property type="match status" value="2"/>
</dbReference>
<feature type="repeat" description="ANK" evidence="3">
    <location>
        <begin position="157"/>
        <end position="189"/>
    </location>
</feature>
<organism evidence="4 5">
    <name type="scientific">Ethanoligenens harbinense (strain DSM 18485 / JCM 12961 / CGMCC 1.5033 / YUAN-3)</name>
    <dbReference type="NCBI Taxonomy" id="663278"/>
    <lineage>
        <taxon>Bacteria</taxon>
        <taxon>Bacillati</taxon>
        <taxon>Bacillota</taxon>
        <taxon>Clostridia</taxon>
        <taxon>Eubacteriales</taxon>
        <taxon>Oscillospiraceae</taxon>
        <taxon>Ethanoligenens</taxon>
    </lineage>
</organism>
<dbReference type="HOGENOM" id="CLU_1064545_0_0_9"/>
<feature type="repeat" description="ANK" evidence="3">
    <location>
        <begin position="190"/>
        <end position="222"/>
    </location>
</feature>
<dbReference type="STRING" id="663278.Ethha_2486"/>
<dbReference type="Pfam" id="PF12796">
    <property type="entry name" value="Ank_2"/>
    <property type="match status" value="1"/>
</dbReference>
<evidence type="ECO:0000256" key="2">
    <source>
        <dbReference type="ARBA" id="ARBA00023043"/>
    </source>
</evidence>
<dbReference type="GO" id="GO:0004842">
    <property type="term" value="F:ubiquitin-protein transferase activity"/>
    <property type="evidence" value="ECO:0007669"/>
    <property type="project" value="TreeGrafter"/>
</dbReference>
<dbReference type="Proteomes" id="UP000001551">
    <property type="component" value="Chromosome"/>
</dbReference>
<dbReference type="SMART" id="SM00248">
    <property type="entry name" value="ANK"/>
    <property type="match status" value="2"/>
</dbReference>
<protein>
    <submittedName>
        <fullName evidence="4">Ankyrin</fullName>
    </submittedName>
</protein>
<evidence type="ECO:0000256" key="3">
    <source>
        <dbReference type="PROSITE-ProRule" id="PRU00023"/>
    </source>
</evidence>
<dbReference type="AlphaFoldDB" id="E6U5W2"/>